<name>A0AAN6PI85_9PEZI</name>
<gene>
    <name evidence="2" type="ORF">C8A01DRAFT_45572</name>
</gene>
<sequence length="393" mass="43618">MLPPTEARPAGLGDRATPRDVERDEVEPPQLQLQPYAPPDLAVNGPVRNAENDSPSFLDWAAFDEATLRPRKNARRSRLDRILSPLKSVSAGLPGVSVEGLGGIIESAHGVFHSVRRLDFMEAERTLYLLPDPGAPALHHRDLERYENELFDLSKYNGACDYLTAMAWTEEALSGSVTLYRVLFGDAGEAVGIRPVAAMRDVPSPVLVRMRTDERIKRKAVVTLIDDDDRTFDWKANPSRGPKYVRLGRSEGAASPLPSPDRSNSRHTGPGLADADGVCATIPQFFALLHSRRSILEHAGSSTISQTRRENGDIKPAVFLTQPPRSSPHDGNRVHVAVLVPNDALWAEEEIIWTDQNGMAEFRQRQYWDLIARGSRRARSKSRARGRSDSRSR</sequence>
<proteinExistence type="predicted"/>
<comment type="caution">
    <text evidence="2">The sequence shown here is derived from an EMBL/GenBank/DDBJ whole genome shotgun (WGS) entry which is preliminary data.</text>
</comment>
<evidence type="ECO:0000313" key="2">
    <source>
        <dbReference type="EMBL" id="KAK4041222.1"/>
    </source>
</evidence>
<feature type="compositionally biased region" description="Low complexity" evidence="1">
    <location>
        <begin position="28"/>
        <end position="41"/>
    </location>
</feature>
<accession>A0AAN6PI85</accession>
<dbReference type="EMBL" id="MU854361">
    <property type="protein sequence ID" value="KAK4041222.1"/>
    <property type="molecule type" value="Genomic_DNA"/>
</dbReference>
<dbReference type="Proteomes" id="UP001303115">
    <property type="component" value="Unassembled WGS sequence"/>
</dbReference>
<protein>
    <submittedName>
        <fullName evidence="2">Uncharacterized protein</fullName>
    </submittedName>
</protein>
<keyword evidence="3" id="KW-1185">Reference proteome</keyword>
<dbReference type="AlphaFoldDB" id="A0AAN6PI85"/>
<feature type="region of interest" description="Disordered" evidence="1">
    <location>
        <begin position="1"/>
        <end position="50"/>
    </location>
</feature>
<reference evidence="3" key="1">
    <citation type="journal article" date="2023" name="Mol. Phylogenet. Evol.">
        <title>Genome-scale phylogeny and comparative genomics of the fungal order Sordariales.</title>
        <authorList>
            <person name="Hensen N."/>
            <person name="Bonometti L."/>
            <person name="Westerberg I."/>
            <person name="Brannstrom I.O."/>
            <person name="Guillou S."/>
            <person name="Cros-Aarteil S."/>
            <person name="Calhoun S."/>
            <person name="Haridas S."/>
            <person name="Kuo A."/>
            <person name="Mondo S."/>
            <person name="Pangilinan J."/>
            <person name="Riley R."/>
            <person name="LaButti K."/>
            <person name="Andreopoulos B."/>
            <person name="Lipzen A."/>
            <person name="Chen C."/>
            <person name="Yan M."/>
            <person name="Daum C."/>
            <person name="Ng V."/>
            <person name="Clum A."/>
            <person name="Steindorff A."/>
            <person name="Ohm R.A."/>
            <person name="Martin F."/>
            <person name="Silar P."/>
            <person name="Natvig D.O."/>
            <person name="Lalanne C."/>
            <person name="Gautier V."/>
            <person name="Ament-Velasquez S.L."/>
            <person name="Kruys A."/>
            <person name="Hutchinson M.I."/>
            <person name="Powell A.J."/>
            <person name="Barry K."/>
            <person name="Miller A.N."/>
            <person name="Grigoriev I.V."/>
            <person name="Debuchy R."/>
            <person name="Gladieux P."/>
            <person name="Hiltunen Thoren M."/>
            <person name="Johannesson H."/>
        </authorList>
    </citation>
    <scope>NUCLEOTIDE SEQUENCE [LARGE SCALE GENOMIC DNA]</scope>
    <source>
        <strain evidence="3">CBS 284.82</strain>
    </source>
</reference>
<feature type="region of interest" description="Disordered" evidence="1">
    <location>
        <begin position="243"/>
        <end position="272"/>
    </location>
</feature>
<evidence type="ECO:0000256" key="1">
    <source>
        <dbReference type="SAM" id="MobiDB-lite"/>
    </source>
</evidence>
<organism evidence="2 3">
    <name type="scientific">Parachaetomium inaequale</name>
    <dbReference type="NCBI Taxonomy" id="2588326"/>
    <lineage>
        <taxon>Eukaryota</taxon>
        <taxon>Fungi</taxon>
        <taxon>Dikarya</taxon>
        <taxon>Ascomycota</taxon>
        <taxon>Pezizomycotina</taxon>
        <taxon>Sordariomycetes</taxon>
        <taxon>Sordariomycetidae</taxon>
        <taxon>Sordariales</taxon>
        <taxon>Chaetomiaceae</taxon>
        <taxon>Parachaetomium</taxon>
    </lineage>
</organism>
<evidence type="ECO:0000313" key="3">
    <source>
        <dbReference type="Proteomes" id="UP001303115"/>
    </source>
</evidence>